<dbReference type="SMART" id="SM00267">
    <property type="entry name" value="GGDEF"/>
    <property type="match status" value="1"/>
</dbReference>
<feature type="transmembrane region" description="Helical" evidence="1">
    <location>
        <begin position="50"/>
        <end position="72"/>
    </location>
</feature>
<dbReference type="AlphaFoldDB" id="A0A9W6DE89"/>
<keyword evidence="1" id="KW-0812">Transmembrane</keyword>
<gene>
    <name evidence="3" type="ORF">SH1V18_17300</name>
</gene>
<evidence type="ECO:0000256" key="1">
    <source>
        <dbReference type="SAM" id="Phobius"/>
    </source>
</evidence>
<sequence>MKVLICIFDKIGNIIGINRYYDIILTVDFTGGIKMRTFLRVKPLSYIREIISLLIIIISLAITIFIVTMSYNRYESDSKKIREQYYSYHKRIIKNEVQNICRYMDYYISKSEEIYMEDIKQQVYTIYDIIANEHINAKNSRQDVKNKISSILDNVTPYPLTSYFLVELDSDRMIIPRANSSNIDLGILEFQNYSEFNNIIDQVQEKGEGFYNINCILDDNNDDNYKLSFVKYLEPLNVIIGSSVNTKDIDGVIKKELLERIRSFTYDIDGYFYVTNKEGKALVFSNKDYVGKDISNLKDDDGSSIYDEIITDVDRNGEGYIEYNWTKPEADGMFSKLSYFRTYDKCDWIIGTGVYENVIEENILALESDLKNEIRSNLFRVLLVIGLLIFILLLFQFYSTITELSVDGIMIIDSMGQVLDVNRKGLELIGITRRNINDINVNDIFRDDISTKMGIKKHVNIESVLDNRKGKEIPVEIHIKLGKIRKREYYIAYLRDLTKRISYEKKLEELALVDELTGIHNRRFIINEVKSVINDQKENKKPASIAMIDLDLFKNINDTYGHTYGDEILKYLANTIKDNIREMDYIGRYGGEEFIIVFPGTNIKSAYVILNRIKNIIKNHTFEEKKLKLSFSAGIVEINRTDVHNSASDYIKKVDKLLYKAKENGRDRIEI</sequence>
<dbReference type="Proteomes" id="UP001144256">
    <property type="component" value="Unassembled WGS sequence"/>
</dbReference>
<dbReference type="InterPro" id="IPR000014">
    <property type="entry name" value="PAS"/>
</dbReference>
<dbReference type="PANTHER" id="PTHR45138">
    <property type="entry name" value="REGULATORY COMPONENTS OF SENSORY TRANSDUCTION SYSTEM"/>
    <property type="match status" value="1"/>
</dbReference>
<dbReference type="PANTHER" id="PTHR45138:SF9">
    <property type="entry name" value="DIGUANYLATE CYCLASE DGCM-RELATED"/>
    <property type="match status" value="1"/>
</dbReference>
<feature type="domain" description="GGDEF" evidence="2">
    <location>
        <begin position="541"/>
        <end position="671"/>
    </location>
</feature>
<dbReference type="EMBL" id="BRLB01000003">
    <property type="protein sequence ID" value="GKX29250.1"/>
    <property type="molecule type" value="Genomic_DNA"/>
</dbReference>
<evidence type="ECO:0000259" key="2">
    <source>
        <dbReference type="PROSITE" id="PS50887"/>
    </source>
</evidence>
<dbReference type="Pfam" id="PF00990">
    <property type="entry name" value="GGDEF"/>
    <property type="match status" value="1"/>
</dbReference>
<dbReference type="NCBIfam" id="TIGR00229">
    <property type="entry name" value="sensory_box"/>
    <property type="match status" value="1"/>
</dbReference>
<dbReference type="FunFam" id="3.30.70.270:FF:000001">
    <property type="entry name" value="Diguanylate cyclase domain protein"/>
    <property type="match status" value="1"/>
</dbReference>
<reference evidence="3" key="1">
    <citation type="submission" date="2022-06" db="EMBL/GenBank/DDBJ databases">
        <title>Vallitalea longa sp. nov., an anaerobic bacterium isolated from marine sediment.</title>
        <authorList>
            <person name="Hirano S."/>
            <person name="Terahara T."/>
            <person name="Mori K."/>
            <person name="Hamada M."/>
            <person name="Matsumoto R."/>
            <person name="Kobayashi T."/>
        </authorList>
    </citation>
    <scope>NUCLEOTIDE SEQUENCE</scope>
    <source>
        <strain evidence="3">SH18-1</strain>
    </source>
</reference>
<dbReference type="Gene3D" id="3.30.70.270">
    <property type="match status" value="1"/>
</dbReference>
<dbReference type="Pfam" id="PF08269">
    <property type="entry name" value="dCache_2"/>
    <property type="match status" value="1"/>
</dbReference>
<dbReference type="GO" id="GO:0052621">
    <property type="term" value="F:diguanylate cyclase activity"/>
    <property type="evidence" value="ECO:0007669"/>
    <property type="project" value="TreeGrafter"/>
</dbReference>
<dbReference type="CDD" id="cd00130">
    <property type="entry name" value="PAS"/>
    <property type="match status" value="1"/>
</dbReference>
<dbReference type="SUPFAM" id="SSF55073">
    <property type="entry name" value="Nucleotide cyclase"/>
    <property type="match status" value="1"/>
</dbReference>
<feature type="transmembrane region" description="Helical" evidence="1">
    <location>
        <begin position="378"/>
        <end position="398"/>
    </location>
</feature>
<dbReference type="InterPro" id="IPR043128">
    <property type="entry name" value="Rev_trsase/Diguanyl_cyclase"/>
</dbReference>
<dbReference type="InterPro" id="IPR035965">
    <property type="entry name" value="PAS-like_dom_sf"/>
</dbReference>
<comment type="caution">
    <text evidence="3">The sequence shown here is derived from an EMBL/GenBank/DDBJ whole genome shotgun (WGS) entry which is preliminary data.</text>
</comment>
<protein>
    <recommendedName>
        <fullName evidence="2">GGDEF domain-containing protein</fullName>
    </recommendedName>
</protein>
<dbReference type="Pfam" id="PF13426">
    <property type="entry name" value="PAS_9"/>
    <property type="match status" value="1"/>
</dbReference>
<accession>A0A9W6DE89</accession>
<name>A0A9W6DE89_9FIRM</name>
<organism evidence="3 4">
    <name type="scientific">Vallitalea longa</name>
    <dbReference type="NCBI Taxonomy" id="2936439"/>
    <lineage>
        <taxon>Bacteria</taxon>
        <taxon>Bacillati</taxon>
        <taxon>Bacillota</taxon>
        <taxon>Clostridia</taxon>
        <taxon>Lachnospirales</taxon>
        <taxon>Vallitaleaceae</taxon>
        <taxon>Vallitalea</taxon>
    </lineage>
</organism>
<dbReference type="CDD" id="cd01949">
    <property type="entry name" value="GGDEF"/>
    <property type="match status" value="1"/>
</dbReference>
<dbReference type="InterPro" id="IPR050469">
    <property type="entry name" value="Diguanylate_Cyclase"/>
</dbReference>
<keyword evidence="1" id="KW-0472">Membrane</keyword>
<keyword evidence="1" id="KW-1133">Transmembrane helix</keyword>
<dbReference type="PROSITE" id="PS50887">
    <property type="entry name" value="GGDEF"/>
    <property type="match status" value="1"/>
</dbReference>
<dbReference type="SMART" id="SM00091">
    <property type="entry name" value="PAS"/>
    <property type="match status" value="1"/>
</dbReference>
<dbReference type="SUPFAM" id="SSF55785">
    <property type="entry name" value="PYP-like sensor domain (PAS domain)"/>
    <property type="match status" value="1"/>
</dbReference>
<evidence type="ECO:0000313" key="4">
    <source>
        <dbReference type="Proteomes" id="UP001144256"/>
    </source>
</evidence>
<evidence type="ECO:0000313" key="3">
    <source>
        <dbReference type="EMBL" id="GKX29250.1"/>
    </source>
</evidence>
<proteinExistence type="predicted"/>
<dbReference type="InterPro" id="IPR004010">
    <property type="entry name" value="Double_Cache_2"/>
</dbReference>
<dbReference type="Gene3D" id="3.30.450.20">
    <property type="entry name" value="PAS domain"/>
    <property type="match status" value="3"/>
</dbReference>
<dbReference type="InterPro" id="IPR029787">
    <property type="entry name" value="Nucleotide_cyclase"/>
</dbReference>
<dbReference type="NCBIfam" id="TIGR00254">
    <property type="entry name" value="GGDEF"/>
    <property type="match status" value="1"/>
</dbReference>
<keyword evidence="4" id="KW-1185">Reference proteome</keyword>
<dbReference type="InterPro" id="IPR000160">
    <property type="entry name" value="GGDEF_dom"/>
</dbReference>